<dbReference type="EMBL" id="LR877149">
    <property type="protein sequence ID" value="CAD2215633.1"/>
    <property type="molecule type" value="Genomic_DNA"/>
</dbReference>
<name>A0A7G2CA50_9TRYP</name>
<accession>A0A7G2CA50</accession>
<reference evidence="1 2" key="1">
    <citation type="submission" date="2020-08" db="EMBL/GenBank/DDBJ databases">
        <authorList>
            <person name="Newling K."/>
            <person name="Davey J."/>
            <person name="Forrester S."/>
        </authorList>
    </citation>
    <scope>NUCLEOTIDE SEQUENCE [LARGE SCALE GENOMIC DNA]</scope>
    <source>
        <strain evidence="2">Crithidia deanei Carvalho (ATCC PRA-265)</strain>
    </source>
</reference>
<organism evidence="1 2">
    <name type="scientific">Angomonas deanei</name>
    <dbReference type="NCBI Taxonomy" id="59799"/>
    <lineage>
        <taxon>Eukaryota</taxon>
        <taxon>Discoba</taxon>
        <taxon>Euglenozoa</taxon>
        <taxon>Kinetoplastea</taxon>
        <taxon>Metakinetoplastina</taxon>
        <taxon>Trypanosomatida</taxon>
        <taxon>Trypanosomatidae</taxon>
        <taxon>Strigomonadinae</taxon>
        <taxon>Angomonas</taxon>
    </lineage>
</organism>
<protein>
    <recommendedName>
        <fullName evidence="3">Nuclear pore complex protein</fullName>
    </recommendedName>
</protein>
<dbReference type="Proteomes" id="UP000515908">
    <property type="component" value="Chromosome 05"/>
</dbReference>
<evidence type="ECO:0008006" key="3">
    <source>
        <dbReference type="Google" id="ProtNLM"/>
    </source>
</evidence>
<sequence>MCEALKDAFVNKHCPYCCLLCATQLQTVREPWWAATGAVKEVPLFGEYTSSDLSDKYVWAGNECRLETLGLLYEATVREDHPFTATTIPRDTDAASERLDTTVAAVLCGNWELLNRQKTFSSSWTDTVWSYLRCSLVVAFTHYLRCCQVPVPEAYADYVARKVQETPQRWEEHYAQEVWKGLTALLEPFLTTTSLVEQLQIRSLLQVLQPSQKWLNVRPRERDATAEETRLITLVLLLFNQAGRDELCGKAAMCTTPGDLNYCVTRYTYKLAELHRHDVFEGMRLAIVMAKQLHDHTGRAQAYATYIVCVRQYEYVRQVMNREAVESQEGRLVRLFLEADPDRRAVGRQVQGLLSDTVPTDTLLTRNPLAERILWEAMHAQTLEDHAAVLRHGVDACVQFWLDPQGPLLEAIHDVSGILYREVLLRYTGPRKIDQVLNYPTLPADRIGEAEFWHTFSKCCRLSVSHITAATEMSALRAHAAGSLYDSDRAKVYELSQTEHSLLEGLTQHVGEALLNARAVVHRHAGCAGVIVHLLTIYLESAVMALQARPLEDEGDLGVLQCAASCVNCTHKEEIYFQNKPFEEDRKDQHYRRPHGEEEVLYRSTARRVDPIALQPVMRLFAQLHLACLERQHRREVQGILIERERN</sequence>
<keyword evidence="2" id="KW-1185">Reference proteome</keyword>
<gene>
    <name evidence="1" type="ORF">ADEAN_000308800</name>
</gene>
<evidence type="ECO:0000313" key="1">
    <source>
        <dbReference type="EMBL" id="CAD2215633.1"/>
    </source>
</evidence>
<dbReference type="VEuPathDB" id="TriTrypDB:ADEAN_000308800"/>
<evidence type="ECO:0000313" key="2">
    <source>
        <dbReference type="Proteomes" id="UP000515908"/>
    </source>
</evidence>
<dbReference type="AlphaFoldDB" id="A0A7G2CA50"/>
<proteinExistence type="predicted"/>